<dbReference type="SUPFAM" id="SSF52540">
    <property type="entry name" value="P-loop containing nucleoside triphosphate hydrolases"/>
    <property type="match status" value="1"/>
</dbReference>
<evidence type="ECO:0000256" key="5">
    <source>
        <dbReference type="ARBA" id="ARBA00022801"/>
    </source>
</evidence>
<accession>A0ABS7JLS5</accession>
<dbReference type="Proteomes" id="UP000700059">
    <property type="component" value="Unassembled WGS sequence"/>
</dbReference>
<dbReference type="InterPro" id="IPR041569">
    <property type="entry name" value="AAA_lid_3"/>
</dbReference>
<comment type="caution">
    <text evidence="11">The sequence shown here is derived from an EMBL/GenBank/DDBJ whole genome shotgun (WGS) entry which is preliminary data.</text>
</comment>
<dbReference type="PROSITE" id="PS00674">
    <property type="entry name" value="AAA"/>
    <property type="match status" value="1"/>
</dbReference>
<keyword evidence="9" id="KW-1133">Transmembrane helix</keyword>
<evidence type="ECO:0000313" key="12">
    <source>
        <dbReference type="Proteomes" id="UP000700059"/>
    </source>
</evidence>
<dbReference type="InterPro" id="IPR003959">
    <property type="entry name" value="ATPase_AAA_core"/>
</dbReference>
<dbReference type="InterPro" id="IPR037219">
    <property type="entry name" value="Peptidase_M41-like"/>
</dbReference>
<keyword evidence="12" id="KW-1185">Reference proteome</keyword>
<organism evidence="11 12">
    <name type="scientific">Helicobacter turcicus</name>
    <dbReference type="NCBI Taxonomy" id="2867412"/>
    <lineage>
        <taxon>Bacteria</taxon>
        <taxon>Pseudomonadati</taxon>
        <taxon>Campylobacterota</taxon>
        <taxon>Epsilonproteobacteria</taxon>
        <taxon>Campylobacterales</taxon>
        <taxon>Helicobacteraceae</taxon>
        <taxon>Helicobacter</taxon>
    </lineage>
</organism>
<keyword evidence="8" id="KW-0547">Nucleotide-binding</keyword>
<evidence type="ECO:0000256" key="6">
    <source>
        <dbReference type="ARBA" id="ARBA00022833"/>
    </source>
</evidence>
<dbReference type="InterPro" id="IPR027417">
    <property type="entry name" value="P-loop_NTPase"/>
</dbReference>
<dbReference type="InterPro" id="IPR003960">
    <property type="entry name" value="ATPase_AAA_CS"/>
</dbReference>
<keyword evidence="9" id="KW-0472">Membrane</keyword>
<dbReference type="PANTHER" id="PTHR23076">
    <property type="entry name" value="METALLOPROTEASE M41 FTSH"/>
    <property type="match status" value="1"/>
</dbReference>
<keyword evidence="6" id="KW-0862">Zinc</keyword>
<evidence type="ECO:0000256" key="7">
    <source>
        <dbReference type="ARBA" id="ARBA00023049"/>
    </source>
</evidence>
<feature type="transmembrane region" description="Helical" evidence="9">
    <location>
        <begin position="6"/>
        <end position="26"/>
    </location>
</feature>
<dbReference type="Gene3D" id="1.20.58.760">
    <property type="entry name" value="Peptidase M41"/>
    <property type="match status" value="1"/>
</dbReference>
<evidence type="ECO:0000256" key="9">
    <source>
        <dbReference type="SAM" id="Phobius"/>
    </source>
</evidence>
<dbReference type="InterPro" id="IPR000642">
    <property type="entry name" value="Peptidase_M41"/>
</dbReference>
<dbReference type="EMBL" id="JAIGYQ010000002">
    <property type="protein sequence ID" value="MBX7490353.1"/>
    <property type="molecule type" value="Genomic_DNA"/>
</dbReference>
<keyword evidence="4" id="KW-0479">Metal-binding</keyword>
<dbReference type="CDD" id="cd19501">
    <property type="entry name" value="RecA-like_FtsH"/>
    <property type="match status" value="1"/>
</dbReference>
<evidence type="ECO:0000256" key="3">
    <source>
        <dbReference type="ARBA" id="ARBA00022670"/>
    </source>
</evidence>
<evidence type="ECO:0000256" key="8">
    <source>
        <dbReference type="RuleBase" id="RU003651"/>
    </source>
</evidence>
<dbReference type="PANTHER" id="PTHR23076:SF97">
    <property type="entry name" value="ATP-DEPENDENT ZINC METALLOPROTEASE YME1L1"/>
    <property type="match status" value="1"/>
</dbReference>
<comment type="cofactor">
    <cofactor evidence="1">
        <name>Zn(2+)</name>
        <dbReference type="ChEBI" id="CHEBI:29105"/>
    </cofactor>
</comment>
<keyword evidence="9" id="KW-0812">Transmembrane</keyword>
<dbReference type="Pfam" id="PF17862">
    <property type="entry name" value="AAA_lid_3"/>
    <property type="match status" value="1"/>
</dbReference>
<protein>
    <submittedName>
        <fullName evidence="11">ATP-dependent metallopeptidase FtsH/Yme1/Tma family protein</fullName>
    </submittedName>
</protein>
<proteinExistence type="inferred from homology"/>
<dbReference type="RefSeq" id="WP_221531479.1">
    <property type="nucleotide sequence ID" value="NZ_JAIGYP010000002.1"/>
</dbReference>
<feature type="domain" description="AAA+ ATPase" evidence="10">
    <location>
        <begin position="195"/>
        <end position="331"/>
    </location>
</feature>
<reference evidence="11 12" key="1">
    <citation type="submission" date="2021-08" db="EMBL/GenBank/DDBJ databases">
        <title>Helicobacter spp. isolated from feces of Anatolian Ground Squirrel (Spermophilus xanthoprymnus) in Turkey.</title>
        <authorList>
            <person name="Aydin F."/>
            <person name="Abay S."/>
            <person name="Kayman T."/>
            <person name="Karakaya E."/>
            <person name="Saticioglu I.B."/>
        </authorList>
    </citation>
    <scope>NUCLEOTIDE SEQUENCE [LARGE SCALE GENOMIC DNA]</scope>
    <source>
        <strain evidence="11 12">Faydin-H70</strain>
    </source>
</reference>
<evidence type="ECO:0000256" key="4">
    <source>
        <dbReference type="ARBA" id="ARBA00022723"/>
    </source>
</evidence>
<dbReference type="Pfam" id="PF01434">
    <property type="entry name" value="Peptidase_M41"/>
    <property type="match status" value="1"/>
</dbReference>
<dbReference type="SMART" id="SM00382">
    <property type="entry name" value="AAA"/>
    <property type="match status" value="1"/>
</dbReference>
<evidence type="ECO:0000256" key="2">
    <source>
        <dbReference type="ARBA" id="ARBA00010044"/>
    </source>
</evidence>
<keyword evidence="8" id="KW-0067">ATP-binding</keyword>
<keyword evidence="3" id="KW-0645">Protease</keyword>
<comment type="similarity">
    <text evidence="8">Belongs to the AAA ATPase family.</text>
</comment>
<evidence type="ECO:0000313" key="11">
    <source>
        <dbReference type="EMBL" id="MBX7490353.1"/>
    </source>
</evidence>
<name>A0ABS7JLS5_9HELI</name>
<evidence type="ECO:0000259" key="10">
    <source>
        <dbReference type="SMART" id="SM00382"/>
    </source>
</evidence>
<feature type="transmembrane region" description="Helical" evidence="9">
    <location>
        <begin position="97"/>
        <end position="116"/>
    </location>
</feature>
<dbReference type="SUPFAM" id="SSF140990">
    <property type="entry name" value="FtsH protease domain-like"/>
    <property type="match status" value="1"/>
</dbReference>
<dbReference type="Gene3D" id="3.40.50.300">
    <property type="entry name" value="P-loop containing nucleotide triphosphate hydrolases"/>
    <property type="match status" value="1"/>
</dbReference>
<dbReference type="Pfam" id="PF00004">
    <property type="entry name" value="AAA"/>
    <property type="match status" value="1"/>
</dbReference>
<evidence type="ECO:0000256" key="1">
    <source>
        <dbReference type="ARBA" id="ARBA00001947"/>
    </source>
</evidence>
<dbReference type="Gene3D" id="1.10.8.60">
    <property type="match status" value="1"/>
</dbReference>
<comment type="similarity">
    <text evidence="2">In the C-terminal section; belongs to the peptidase M41 family.</text>
</comment>
<keyword evidence="5" id="KW-0378">Hydrolase</keyword>
<gene>
    <name evidence="11" type="ORF">K4G57_02515</name>
</gene>
<keyword evidence="7" id="KW-0482">Metalloprotease</keyword>
<dbReference type="InterPro" id="IPR003593">
    <property type="entry name" value="AAA+_ATPase"/>
</dbReference>
<sequence length="559" mass="62600">MQKFKALYIGILAIILAVILFSAMVLKQDTQLISATKLQSLIKENLPEIATIKGEYLYFTLGKQHYKVAKESVDLQAFGQKVPLEIKEEWSLWRNTIEVIVIFGVVFIILLFVLAFKQSKVAQNKPKLKEDSVSNTSNVAKSLASDAFALHHIKPITSNVTFADVAGINEAKNELEEIIDYLKFPKKYQEFGVKLPKGVLLVGAPGVGKTLIAKALAGEANVPFFYQSGASFVQIYVGMGAKRVHDLFTRAKLSAPSIIFIDEIDAVGKARGGMRNDEREATLNQLLTEMDGFEDSFGVIVIGATNNMESLDEALLRSGRFDRRIFVELPNLEERIKILKVHTRDKRCDFDYEEVSKLCVGFSGAALASLINEAALCAIKRGSEVITKEDILNVRDKVMLGVRKKLSFSDKEREILAYYQAAKAFSAYALEIPFEKATLMSDGLKYADKEFLSQNEMESQIKIHLSGIAALELLFEERYSHAKVDLDKAKVIARKMAESYGMGEYLLGREEDVLKILENCKNERYGFFKNYRSILDSIKSALLTNEKLEFAEVGKIINA</sequence>